<name>A0AAW0APL9_9AGAR</name>
<evidence type="ECO:0000313" key="4">
    <source>
        <dbReference type="Proteomes" id="UP001362999"/>
    </source>
</evidence>
<dbReference type="AlphaFoldDB" id="A0AAW0APL9"/>
<feature type="signal peptide" evidence="2">
    <location>
        <begin position="1"/>
        <end position="17"/>
    </location>
</feature>
<evidence type="ECO:0000256" key="1">
    <source>
        <dbReference type="SAM" id="MobiDB-lite"/>
    </source>
</evidence>
<feature type="compositionally biased region" description="Polar residues" evidence="1">
    <location>
        <begin position="110"/>
        <end position="122"/>
    </location>
</feature>
<keyword evidence="4" id="KW-1185">Reference proteome</keyword>
<keyword evidence="2" id="KW-0732">Signal</keyword>
<feature type="chain" id="PRO_5043485842" evidence="2">
    <location>
        <begin position="18"/>
        <end position="239"/>
    </location>
</feature>
<feature type="region of interest" description="Disordered" evidence="1">
    <location>
        <begin position="110"/>
        <end position="129"/>
    </location>
</feature>
<gene>
    <name evidence="3" type="ORF">R3P38DRAFT_3205401</name>
</gene>
<protein>
    <submittedName>
        <fullName evidence="3">Uncharacterized protein</fullName>
    </submittedName>
</protein>
<comment type="caution">
    <text evidence="3">The sequence shown here is derived from an EMBL/GenBank/DDBJ whole genome shotgun (WGS) entry which is preliminary data.</text>
</comment>
<evidence type="ECO:0000313" key="3">
    <source>
        <dbReference type="EMBL" id="KAK7014538.1"/>
    </source>
</evidence>
<evidence type="ECO:0000256" key="2">
    <source>
        <dbReference type="SAM" id="SignalP"/>
    </source>
</evidence>
<organism evidence="3 4">
    <name type="scientific">Favolaschia claudopus</name>
    <dbReference type="NCBI Taxonomy" id="2862362"/>
    <lineage>
        <taxon>Eukaryota</taxon>
        <taxon>Fungi</taxon>
        <taxon>Dikarya</taxon>
        <taxon>Basidiomycota</taxon>
        <taxon>Agaricomycotina</taxon>
        <taxon>Agaricomycetes</taxon>
        <taxon>Agaricomycetidae</taxon>
        <taxon>Agaricales</taxon>
        <taxon>Marasmiineae</taxon>
        <taxon>Mycenaceae</taxon>
        <taxon>Favolaschia</taxon>
    </lineage>
</organism>
<accession>A0AAW0APL9</accession>
<proteinExistence type="predicted"/>
<dbReference type="EMBL" id="JAWWNJ010000056">
    <property type="protein sequence ID" value="KAK7014538.1"/>
    <property type="molecule type" value="Genomic_DNA"/>
</dbReference>
<sequence length="239" mass="26768">MGQRWSLSIIRWWGGWAVGEQVDTLMRYLLDSLHSYEIGHGDALYPFRTEPDKSFMAEHNKQILTKLDGLVSQAHKCLFSESHHLRDDIVCQSSVNHSLSCATSISGPEAPSLQQLPSGNTSSDEDPDTGITAVLPVSGAIIPAVGRDCDAWKRAIAQWYHGDPSQGLHVPLKDWPASWHTGSMRLVTGTLYLNRKLLAEEYESFGCDNQRFMEAYPECQKITSLLTAIRRQKGRARRS</sequence>
<reference evidence="3 4" key="1">
    <citation type="journal article" date="2024" name="J Genomics">
        <title>Draft genome sequencing and assembly of Favolaschia claudopus CIRM-BRFM 2984 isolated from oak limbs.</title>
        <authorList>
            <person name="Navarro D."/>
            <person name="Drula E."/>
            <person name="Chaduli D."/>
            <person name="Cazenave R."/>
            <person name="Ahrendt S."/>
            <person name="Wang J."/>
            <person name="Lipzen A."/>
            <person name="Daum C."/>
            <person name="Barry K."/>
            <person name="Grigoriev I.V."/>
            <person name="Favel A."/>
            <person name="Rosso M.N."/>
            <person name="Martin F."/>
        </authorList>
    </citation>
    <scope>NUCLEOTIDE SEQUENCE [LARGE SCALE GENOMIC DNA]</scope>
    <source>
        <strain evidence="3 4">CIRM-BRFM 2984</strain>
    </source>
</reference>
<dbReference type="Proteomes" id="UP001362999">
    <property type="component" value="Unassembled WGS sequence"/>
</dbReference>